<organism evidence="7 8">
    <name type="scientific">Actinoallomurus vinaceus</name>
    <dbReference type="NCBI Taxonomy" id="1080074"/>
    <lineage>
        <taxon>Bacteria</taxon>
        <taxon>Bacillati</taxon>
        <taxon>Actinomycetota</taxon>
        <taxon>Actinomycetes</taxon>
        <taxon>Streptosporangiales</taxon>
        <taxon>Thermomonosporaceae</taxon>
        <taxon>Actinoallomurus</taxon>
    </lineage>
</organism>
<evidence type="ECO:0000256" key="2">
    <source>
        <dbReference type="ARBA" id="ARBA00022801"/>
    </source>
</evidence>
<dbReference type="PROSITE" id="PS00820">
    <property type="entry name" value="GLUCOAMYLASE"/>
    <property type="match status" value="1"/>
</dbReference>
<protein>
    <submittedName>
        <fullName evidence="7">Glycoside hydrolase family 15 protein</fullName>
    </submittedName>
</protein>
<dbReference type="InterPro" id="IPR014718">
    <property type="entry name" value="GH-type_carb-bd"/>
</dbReference>
<dbReference type="CDD" id="cd07430">
    <property type="entry name" value="GH15_N"/>
    <property type="match status" value="1"/>
</dbReference>
<evidence type="ECO:0000259" key="5">
    <source>
        <dbReference type="Pfam" id="PF00723"/>
    </source>
</evidence>
<dbReference type="SUPFAM" id="SSF48208">
    <property type="entry name" value="Six-hairpin glycosidases"/>
    <property type="match status" value="1"/>
</dbReference>
<feature type="domain" description="GH15-like" evidence="5">
    <location>
        <begin position="433"/>
        <end position="713"/>
    </location>
</feature>
<dbReference type="Gene3D" id="2.70.98.10">
    <property type="match status" value="1"/>
</dbReference>
<comment type="caution">
    <text evidence="7">The sequence shown here is derived from an EMBL/GenBank/DDBJ whole genome shotgun (WGS) entry which is preliminary data.</text>
</comment>
<reference evidence="8" key="1">
    <citation type="journal article" date="2019" name="Int. J. Syst. Evol. Microbiol.">
        <title>The Global Catalogue of Microorganisms (GCM) 10K type strain sequencing project: providing services to taxonomists for standard genome sequencing and annotation.</title>
        <authorList>
            <consortium name="The Broad Institute Genomics Platform"/>
            <consortium name="The Broad Institute Genome Sequencing Center for Infectious Disease"/>
            <person name="Wu L."/>
            <person name="Ma J."/>
        </authorList>
    </citation>
    <scope>NUCLEOTIDE SEQUENCE [LARGE SCALE GENOMIC DNA]</scope>
    <source>
        <strain evidence="8">JCM 17939</strain>
    </source>
</reference>
<dbReference type="PANTHER" id="PTHR31616:SF0">
    <property type="entry name" value="GLUCAN 1,4-ALPHA-GLUCOSIDASE"/>
    <property type="match status" value="1"/>
</dbReference>
<dbReference type="RefSeq" id="WP_345430014.1">
    <property type="nucleotide sequence ID" value="NZ_BAABHK010000002.1"/>
</dbReference>
<evidence type="ECO:0000256" key="3">
    <source>
        <dbReference type="ARBA" id="ARBA00023295"/>
    </source>
</evidence>
<feature type="signal peptide" evidence="4">
    <location>
        <begin position="1"/>
        <end position="28"/>
    </location>
</feature>
<feature type="chain" id="PRO_5046180651" evidence="4">
    <location>
        <begin position="29"/>
        <end position="735"/>
    </location>
</feature>
<accession>A0ABP8U677</accession>
<gene>
    <name evidence="7" type="ORF">GCM10023196_016100</name>
</gene>
<keyword evidence="2 7" id="KW-0378">Hydrolase</keyword>
<evidence type="ECO:0000256" key="1">
    <source>
        <dbReference type="ARBA" id="ARBA00006188"/>
    </source>
</evidence>
<evidence type="ECO:0000313" key="8">
    <source>
        <dbReference type="Proteomes" id="UP001501442"/>
    </source>
</evidence>
<dbReference type="Pfam" id="PF00723">
    <property type="entry name" value="Glyco_hydro_15"/>
    <property type="match status" value="2"/>
</dbReference>
<feature type="domain" description="GH15-like" evidence="5">
    <location>
        <begin position="314"/>
        <end position="389"/>
    </location>
</feature>
<sequence>MGWCARLGRLGTALLLGAVATGSGTAYAAGDAPGAPGGGSSWTTGDKISLGTATGAASKVWFTVAKGVTSEVFYPRTDVPDVQDLQYVVTDGSSFTDLERDATTHTVSMPDERSPEYTVANTATSGRYRLTETYVTDPARSTLLIRTRFQSLDGGAYKLYALFNPSLAGSGGNDTGAWDAANGALVASDGQAVFGSTVASALKSSAGFTTHTSGYSGASSDGLTDLRANKRLTGQYDTASSAGNIVQAGQVPVGTDTTFTLALGFGADRTAAASAATASLSAGFASAESSYGSGWHGYLSGKTVPASVSGDTARRRAYLVGLMTLHGLEDKTFPGANVASLATPWGDYVDGGALNDGYHRVWARDLYQQGTALLAAGDAAQAKRMAQWLWNRQQITAWTPGDGVTYGPGSFPRYSPVGGVSGATPQQLGCCEQLDEEAFPIVLAWQTGLTDSATWSKIKLTADHIVSFGPATPGERWEEQGGLSPSTVAAEIAGLVCAGDIARRNGDTASATTYENTADSWRNSLEGKTFTTTGYFGDHSYYERIEHDSDPNDTFARTFADGTWWERDIVDGGFLDLVRLGVRPASYGDVTASLPELDAVDSVTAPNGDVYWHRYNHDSYGESQDDGTGWPAGHGHPTGRAWPLLSGERGEYELAAGRSATAQLKAMADSANAGYLIPEQVWDRADQYGFTFSGATGSAAPLAWAEAQYLRLALSIDAGRPVDRPSIVAARYGIS</sequence>
<keyword evidence="4" id="KW-0732">Signal</keyword>
<dbReference type="InterPro" id="IPR011013">
    <property type="entry name" value="Gal_mutarotase_sf_dom"/>
</dbReference>
<proteinExistence type="inferred from homology"/>
<feature type="domain" description="Glucodextranase N-terminal" evidence="6">
    <location>
        <begin position="32"/>
        <end position="299"/>
    </location>
</feature>
<dbReference type="SUPFAM" id="SSF74650">
    <property type="entry name" value="Galactose mutarotase-like"/>
    <property type="match status" value="1"/>
</dbReference>
<dbReference type="InterPro" id="IPR008928">
    <property type="entry name" value="6-hairpin_glycosidase_sf"/>
</dbReference>
<dbReference type="Pfam" id="PF09137">
    <property type="entry name" value="Glucodextran_N"/>
    <property type="match status" value="1"/>
</dbReference>
<dbReference type="Proteomes" id="UP001501442">
    <property type="component" value="Unassembled WGS sequence"/>
</dbReference>
<dbReference type="GO" id="GO:0016787">
    <property type="term" value="F:hydrolase activity"/>
    <property type="evidence" value="ECO:0007669"/>
    <property type="project" value="UniProtKB-KW"/>
</dbReference>
<dbReference type="InterPro" id="IPR015220">
    <property type="entry name" value="Glucodextranase_N"/>
</dbReference>
<name>A0ABP8U677_9ACTN</name>
<dbReference type="InterPro" id="IPR012341">
    <property type="entry name" value="6hp_glycosidase-like_sf"/>
</dbReference>
<keyword evidence="8" id="KW-1185">Reference proteome</keyword>
<evidence type="ECO:0000259" key="6">
    <source>
        <dbReference type="Pfam" id="PF09137"/>
    </source>
</evidence>
<evidence type="ECO:0000313" key="7">
    <source>
        <dbReference type="EMBL" id="GAA4622733.1"/>
    </source>
</evidence>
<evidence type="ECO:0000256" key="4">
    <source>
        <dbReference type="SAM" id="SignalP"/>
    </source>
</evidence>
<dbReference type="InterPro" id="IPR011613">
    <property type="entry name" value="GH15-like"/>
</dbReference>
<dbReference type="PANTHER" id="PTHR31616">
    <property type="entry name" value="TREHALASE"/>
    <property type="match status" value="1"/>
</dbReference>
<comment type="similarity">
    <text evidence="1">Belongs to the glycosyl hydrolase 15 family.</text>
</comment>
<keyword evidence="3" id="KW-0326">Glycosidase</keyword>
<dbReference type="EMBL" id="BAABHK010000002">
    <property type="protein sequence ID" value="GAA4622733.1"/>
    <property type="molecule type" value="Genomic_DNA"/>
</dbReference>
<dbReference type="InterPro" id="IPR046966">
    <property type="entry name" value="Glucoamylase_active_site"/>
</dbReference>
<dbReference type="Gene3D" id="1.50.10.10">
    <property type="match status" value="1"/>
</dbReference>